<feature type="region of interest" description="Disordered" evidence="1">
    <location>
        <begin position="1"/>
        <end position="31"/>
    </location>
</feature>
<evidence type="ECO:0000256" key="2">
    <source>
        <dbReference type="SAM" id="Phobius"/>
    </source>
</evidence>
<feature type="transmembrane region" description="Helical" evidence="2">
    <location>
        <begin position="41"/>
        <end position="60"/>
    </location>
</feature>
<organism evidence="3 4">
    <name type="scientific">Eimeria acervulina</name>
    <name type="common">Coccidian parasite</name>
    <dbReference type="NCBI Taxonomy" id="5801"/>
    <lineage>
        <taxon>Eukaryota</taxon>
        <taxon>Sar</taxon>
        <taxon>Alveolata</taxon>
        <taxon>Apicomplexa</taxon>
        <taxon>Conoidasida</taxon>
        <taxon>Coccidia</taxon>
        <taxon>Eucoccidiorida</taxon>
        <taxon>Eimeriorina</taxon>
        <taxon>Eimeriidae</taxon>
        <taxon>Eimeria</taxon>
    </lineage>
</organism>
<dbReference type="AlphaFoldDB" id="U6GTK2"/>
<dbReference type="GeneID" id="25271004"/>
<reference evidence="3" key="2">
    <citation type="submission" date="2013-10" db="EMBL/GenBank/DDBJ databases">
        <authorList>
            <person name="Aslett M."/>
        </authorList>
    </citation>
    <scope>NUCLEOTIDE SEQUENCE</scope>
    <source>
        <strain evidence="3">Houghton</strain>
    </source>
</reference>
<gene>
    <name evidence="3" type="ORF">EAH_00029340</name>
</gene>
<sequence>MKQGNLQPGFSQDGTTPQTLGPLSSVTESPPQNFLSTKGNVLFLALMVVFVVMQCFAVLYRRSYERKQRNSKGIPFRELAEGGKETCSEVCRVYWPAGWGTRFLHASLDNCKCAPAVQGSDAQMNRAWLGRRSMALSALRCAGRRTMPPLDARDVVLLGEVAFRNSSVRQSGLLVPLNEGSKRQRRDLGSEHLNLW</sequence>
<evidence type="ECO:0000313" key="4">
    <source>
        <dbReference type="Proteomes" id="UP000018050"/>
    </source>
</evidence>
<dbReference type="RefSeq" id="XP_013248046.1">
    <property type="nucleotide sequence ID" value="XM_013392592.1"/>
</dbReference>
<dbReference type="Proteomes" id="UP000018050">
    <property type="component" value="Unassembled WGS sequence"/>
</dbReference>
<protein>
    <submittedName>
        <fullName evidence="3">Uncharacterized protein</fullName>
    </submittedName>
</protein>
<dbReference type="EMBL" id="HG672583">
    <property type="protein sequence ID" value="CDI82603.1"/>
    <property type="molecule type" value="Genomic_DNA"/>
</dbReference>
<proteinExistence type="predicted"/>
<keyword evidence="4" id="KW-1185">Reference proteome</keyword>
<evidence type="ECO:0000313" key="3">
    <source>
        <dbReference type="EMBL" id="CDI82603.1"/>
    </source>
</evidence>
<evidence type="ECO:0000256" key="1">
    <source>
        <dbReference type="SAM" id="MobiDB-lite"/>
    </source>
</evidence>
<keyword evidence="2" id="KW-0812">Transmembrane</keyword>
<dbReference type="VEuPathDB" id="ToxoDB:EAH_00029340"/>
<keyword evidence="2" id="KW-0472">Membrane</keyword>
<name>U6GTK2_EIMAC</name>
<reference evidence="3" key="1">
    <citation type="submission" date="2013-10" db="EMBL/GenBank/DDBJ databases">
        <title>Genomic analysis of the causative agents of coccidiosis in chickens.</title>
        <authorList>
            <person name="Reid A.J."/>
            <person name="Blake D."/>
            <person name="Billington K."/>
            <person name="Browne H."/>
            <person name="Dunn M."/>
            <person name="Hung S."/>
            <person name="Kawahara F."/>
            <person name="Miranda-Saavedra D."/>
            <person name="Mourier T."/>
            <person name="Nagra H."/>
            <person name="Otto T.D."/>
            <person name="Rawlings N."/>
            <person name="Sanchez A."/>
            <person name="Sanders M."/>
            <person name="Subramaniam C."/>
            <person name="Tay Y."/>
            <person name="Dear P."/>
            <person name="Doerig C."/>
            <person name="Gruber A."/>
            <person name="Parkinson J."/>
            <person name="Shirley M."/>
            <person name="Wan K.L."/>
            <person name="Berriman M."/>
            <person name="Tomley F."/>
            <person name="Pain A."/>
        </authorList>
    </citation>
    <scope>NUCLEOTIDE SEQUENCE</scope>
    <source>
        <strain evidence="3">Houghton</strain>
    </source>
</reference>
<accession>U6GTK2</accession>
<keyword evidence="2" id="KW-1133">Transmembrane helix</keyword>